<name>A0A6A4GR23_9AGAR</name>
<protein>
    <submittedName>
        <fullName evidence="1">Uncharacterized protein</fullName>
    </submittedName>
</protein>
<accession>A0A6A4GR23</accession>
<sequence length="169" mass="17893">MNKDLTGTLAAFDLPSGPSKILSIISRTVGATSTAVCTACGASLSTNVLDVEGNSKNDIGFGGGKEGEDATDEDEDAAYMEEDDAKADMDGGVECGGPAGEGAWIVNVVVEDDDGERRFRVSYWMADPVNEEVVGDPRSLTIRWRSVLVCPVNLSTAKTNHTLNRDYAI</sequence>
<dbReference type="Proteomes" id="UP000799118">
    <property type="component" value="Unassembled WGS sequence"/>
</dbReference>
<organism evidence="1 2">
    <name type="scientific">Gymnopus androsaceus JB14</name>
    <dbReference type="NCBI Taxonomy" id="1447944"/>
    <lineage>
        <taxon>Eukaryota</taxon>
        <taxon>Fungi</taxon>
        <taxon>Dikarya</taxon>
        <taxon>Basidiomycota</taxon>
        <taxon>Agaricomycotina</taxon>
        <taxon>Agaricomycetes</taxon>
        <taxon>Agaricomycetidae</taxon>
        <taxon>Agaricales</taxon>
        <taxon>Marasmiineae</taxon>
        <taxon>Omphalotaceae</taxon>
        <taxon>Gymnopus</taxon>
    </lineage>
</organism>
<keyword evidence="2" id="KW-1185">Reference proteome</keyword>
<evidence type="ECO:0000313" key="2">
    <source>
        <dbReference type="Proteomes" id="UP000799118"/>
    </source>
</evidence>
<dbReference type="AlphaFoldDB" id="A0A6A4GR23"/>
<reference evidence="1" key="1">
    <citation type="journal article" date="2019" name="Environ. Microbiol.">
        <title>Fungal ecological strategies reflected in gene transcription - a case study of two litter decomposers.</title>
        <authorList>
            <person name="Barbi F."/>
            <person name="Kohler A."/>
            <person name="Barry K."/>
            <person name="Baskaran P."/>
            <person name="Daum C."/>
            <person name="Fauchery L."/>
            <person name="Ihrmark K."/>
            <person name="Kuo A."/>
            <person name="LaButti K."/>
            <person name="Lipzen A."/>
            <person name="Morin E."/>
            <person name="Grigoriev I.V."/>
            <person name="Henrissat B."/>
            <person name="Lindahl B."/>
            <person name="Martin F."/>
        </authorList>
    </citation>
    <scope>NUCLEOTIDE SEQUENCE</scope>
    <source>
        <strain evidence="1">JB14</strain>
    </source>
</reference>
<gene>
    <name evidence="1" type="ORF">BT96DRAFT_981369</name>
</gene>
<proteinExistence type="predicted"/>
<dbReference type="EMBL" id="ML769789">
    <property type="protein sequence ID" value="KAE9387624.1"/>
    <property type="molecule type" value="Genomic_DNA"/>
</dbReference>
<evidence type="ECO:0000313" key="1">
    <source>
        <dbReference type="EMBL" id="KAE9387624.1"/>
    </source>
</evidence>